<evidence type="ECO:0000256" key="1">
    <source>
        <dbReference type="ARBA" id="ARBA00022553"/>
    </source>
</evidence>
<dbReference type="SMART" id="SM00387">
    <property type="entry name" value="HATPase_c"/>
    <property type="match status" value="1"/>
</dbReference>
<dbReference type="InterPro" id="IPR035965">
    <property type="entry name" value="PAS-like_dom_sf"/>
</dbReference>
<dbReference type="GO" id="GO:0005524">
    <property type="term" value="F:ATP binding"/>
    <property type="evidence" value="ECO:0007669"/>
    <property type="project" value="UniProtKB-KW"/>
</dbReference>
<evidence type="ECO:0000256" key="3">
    <source>
        <dbReference type="ARBA" id="ARBA00022741"/>
    </source>
</evidence>
<keyword evidence="5" id="KW-0067">ATP-binding</keyword>
<dbReference type="PANTHER" id="PTHR43065:SF10">
    <property type="entry name" value="PEROXIDE STRESS-ACTIVATED HISTIDINE KINASE MAK3"/>
    <property type="match status" value="1"/>
</dbReference>
<organism evidence="8">
    <name type="scientific">marine sediment metagenome</name>
    <dbReference type="NCBI Taxonomy" id="412755"/>
    <lineage>
        <taxon>unclassified sequences</taxon>
        <taxon>metagenomes</taxon>
        <taxon>ecological metagenomes</taxon>
    </lineage>
</organism>
<dbReference type="InterPro" id="IPR003594">
    <property type="entry name" value="HATPase_dom"/>
</dbReference>
<proteinExistence type="predicted"/>
<comment type="caution">
    <text evidence="8">The sequence shown here is derived from an EMBL/GenBank/DDBJ whole genome shotgun (WGS) entry which is preliminary data.</text>
</comment>
<dbReference type="InterPro" id="IPR004358">
    <property type="entry name" value="Sig_transdc_His_kin-like_C"/>
</dbReference>
<keyword evidence="4" id="KW-0418">Kinase</keyword>
<protein>
    <recommendedName>
        <fullName evidence="7">Histidine kinase domain-containing protein</fullName>
    </recommendedName>
</protein>
<evidence type="ECO:0000256" key="5">
    <source>
        <dbReference type="ARBA" id="ARBA00022840"/>
    </source>
</evidence>
<dbReference type="PROSITE" id="PS50109">
    <property type="entry name" value="HIS_KIN"/>
    <property type="match status" value="1"/>
</dbReference>
<dbReference type="Pfam" id="PF02518">
    <property type="entry name" value="HATPase_c"/>
    <property type="match status" value="1"/>
</dbReference>
<dbReference type="Gene3D" id="3.30.450.20">
    <property type="entry name" value="PAS domain"/>
    <property type="match status" value="2"/>
</dbReference>
<dbReference type="InterPro" id="IPR036890">
    <property type="entry name" value="HATPase_C_sf"/>
</dbReference>
<keyword evidence="2" id="KW-0808">Transferase</keyword>
<keyword evidence="3" id="KW-0547">Nucleotide-binding</keyword>
<evidence type="ECO:0000256" key="6">
    <source>
        <dbReference type="ARBA" id="ARBA00023012"/>
    </source>
</evidence>
<evidence type="ECO:0000256" key="4">
    <source>
        <dbReference type="ARBA" id="ARBA00022777"/>
    </source>
</evidence>
<name>A0A0F9TG45_9ZZZZ</name>
<sequence>MNFIYPNLKVSDIKFKEFFDYIPSPIYVWKKIEDELILIYYNRATENITNFKIKQFLGGIAKEIYKDKPQIIEDLYQCINKKLNFSREMSYKLISVDKEKHFYFTYNYIPPDLIFVHTEDITKQKKAEDNLKKSEGKYRELFNNMGSCVAVYEAIDNGNDFLFKDFNLAAEKVDNVKRKDIVGKSIVNIFPGVNEYGLFEIIKRVWKTGIPEHHPISYYKDERIHGWRENYVYKLPTGEIIDVYEDVTKNKLADHQLKISEEKYRLAYNRTNLYKDIFTHDINNILQIILSSLELTKIFSQDPNKKNEFEKVTSLINQEVIRCKNLVLNVQKMSDVEESKISLRSIESLNLLHQTIDLLKKDYPFKNIIIGIEASQKEYYVYANELLKSVFENIFFNSLTHNRNPVIEISVTTSNEKKEKIDYIKFEFKDNAMGIPDSKKENIFLRDYKKKESSSGIGLGLLLVKRILESYKGQIKVEDRIRGDYSKGSNFIILIPKAV</sequence>
<keyword evidence="1" id="KW-0597">Phosphoprotein</keyword>
<dbReference type="Gene3D" id="3.30.565.10">
    <property type="entry name" value="Histidine kinase-like ATPase, C-terminal domain"/>
    <property type="match status" value="1"/>
</dbReference>
<accession>A0A0F9TG45</accession>
<evidence type="ECO:0000259" key="7">
    <source>
        <dbReference type="PROSITE" id="PS50109"/>
    </source>
</evidence>
<keyword evidence="6" id="KW-0902">Two-component regulatory system</keyword>
<evidence type="ECO:0000313" key="8">
    <source>
        <dbReference type="EMBL" id="KKN40413.1"/>
    </source>
</evidence>
<evidence type="ECO:0000256" key="2">
    <source>
        <dbReference type="ARBA" id="ARBA00022679"/>
    </source>
</evidence>
<reference evidence="8" key="1">
    <citation type="journal article" date="2015" name="Nature">
        <title>Complex archaea that bridge the gap between prokaryotes and eukaryotes.</title>
        <authorList>
            <person name="Spang A."/>
            <person name="Saw J.H."/>
            <person name="Jorgensen S.L."/>
            <person name="Zaremba-Niedzwiedzka K."/>
            <person name="Martijn J."/>
            <person name="Lind A.E."/>
            <person name="van Eijk R."/>
            <person name="Schleper C."/>
            <person name="Guy L."/>
            <person name="Ettema T.J."/>
        </authorList>
    </citation>
    <scope>NUCLEOTIDE SEQUENCE</scope>
</reference>
<dbReference type="SUPFAM" id="SSF55874">
    <property type="entry name" value="ATPase domain of HSP90 chaperone/DNA topoisomerase II/histidine kinase"/>
    <property type="match status" value="1"/>
</dbReference>
<dbReference type="InterPro" id="IPR005467">
    <property type="entry name" value="His_kinase_dom"/>
</dbReference>
<gene>
    <name evidence="8" type="ORF">LCGC14_0733670</name>
</gene>
<feature type="domain" description="Histidine kinase" evidence="7">
    <location>
        <begin position="277"/>
        <end position="499"/>
    </location>
</feature>
<dbReference type="EMBL" id="LAZR01001707">
    <property type="protein sequence ID" value="KKN40413.1"/>
    <property type="molecule type" value="Genomic_DNA"/>
</dbReference>
<dbReference type="GO" id="GO:0016301">
    <property type="term" value="F:kinase activity"/>
    <property type="evidence" value="ECO:0007669"/>
    <property type="project" value="UniProtKB-KW"/>
</dbReference>
<dbReference type="AlphaFoldDB" id="A0A0F9TG45"/>
<dbReference type="GO" id="GO:0000160">
    <property type="term" value="P:phosphorelay signal transduction system"/>
    <property type="evidence" value="ECO:0007669"/>
    <property type="project" value="UniProtKB-KW"/>
</dbReference>
<dbReference type="SUPFAM" id="SSF55785">
    <property type="entry name" value="PYP-like sensor domain (PAS domain)"/>
    <property type="match status" value="1"/>
</dbReference>
<dbReference type="PRINTS" id="PR00344">
    <property type="entry name" value="BCTRLSENSOR"/>
</dbReference>
<dbReference type="PANTHER" id="PTHR43065">
    <property type="entry name" value="SENSOR HISTIDINE KINASE"/>
    <property type="match status" value="1"/>
</dbReference>